<evidence type="ECO:0000313" key="1">
    <source>
        <dbReference type="EMBL" id="MBC2383901.1"/>
    </source>
</evidence>
<gene>
    <name evidence="1" type="ORF">HF209_23445</name>
</gene>
<accession>A0ABR6TD60</accession>
<dbReference type="EMBL" id="JAAXCZ010000013">
    <property type="protein sequence ID" value="MBC2383901.1"/>
    <property type="molecule type" value="Genomic_DNA"/>
</dbReference>
<protein>
    <submittedName>
        <fullName evidence="1">Uncharacterized protein</fullName>
    </submittedName>
</protein>
<reference evidence="1 2" key="1">
    <citation type="submission" date="2020-04" db="EMBL/GenBank/DDBJ databases">
        <title>Pseudomonas crami sp. nov., a novel proteolytic bacterial species isolated from cream.</title>
        <authorList>
            <person name="Hofmann K."/>
            <person name="Woller A."/>
            <person name="Huptas C."/>
            <person name="Wenning M."/>
            <person name="Scherer S."/>
            <person name="Doll E.V."/>
        </authorList>
    </citation>
    <scope>NUCLEOTIDE SEQUENCE [LARGE SCALE GENOMIC DNA]</scope>
    <source>
        <strain evidence="1 2">WS 5096</strain>
    </source>
</reference>
<comment type="caution">
    <text evidence="1">The sequence shown here is derived from an EMBL/GenBank/DDBJ whole genome shotgun (WGS) entry which is preliminary data.</text>
</comment>
<sequence length="164" mass="19433">MPSKKFISGFRHELANRAFALIAVRRMAERLQGDERRVLWKTYWDLERFNTPRYTAAAQQWGVAFKPGLLPLLKAWLLSSVPRVFIGLLLKLVHRETVKYLKWLNRLREIGPADAQGFLNYMIEQEELQIEMMRLALADRYTEIAWCADRFFLKYNGVILDKRE</sequence>
<proteinExistence type="predicted"/>
<name>A0ABR6TD60_9PSED</name>
<keyword evidence="2" id="KW-1185">Reference proteome</keyword>
<dbReference type="RefSeq" id="WP_185709549.1">
    <property type="nucleotide sequence ID" value="NZ_JAAXCZ010000013.1"/>
</dbReference>
<dbReference type="Proteomes" id="UP000534677">
    <property type="component" value="Unassembled WGS sequence"/>
</dbReference>
<evidence type="ECO:0000313" key="2">
    <source>
        <dbReference type="Proteomes" id="UP000534677"/>
    </source>
</evidence>
<organism evidence="1 2">
    <name type="scientific">Pseudomonas cremoris</name>
    <dbReference type="NCBI Taxonomy" id="2724178"/>
    <lineage>
        <taxon>Bacteria</taxon>
        <taxon>Pseudomonadati</taxon>
        <taxon>Pseudomonadota</taxon>
        <taxon>Gammaproteobacteria</taxon>
        <taxon>Pseudomonadales</taxon>
        <taxon>Pseudomonadaceae</taxon>
        <taxon>Pseudomonas</taxon>
    </lineage>
</organism>